<name>A0A0P8CE79_9EURY</name>
<dbReference type="AlphaFoldDB" id="A0A0P8CE79"/>
<gene>
    <name evidence="1" type="ORF">MPEBLZ_00026</name>
</gene>
<evidence type="ECO:0000313" key="1">
    <source>
        <dbReference type="EMBL" id="KPQ45352.1"/>
    </source>
</evidence>
<evidence type="ECO:0000313" key="2">
    <source>
        <dbReference type="Proteomes" id="UP000050360"/>
    </source>
</evidence>
<proteinExistence type="predicted"/>
<protein>
    <submittedName>
        <fullName evidence="1">Uncharacterized protein</fullName>
    </submittedName>
</protein>
<comment type="caution">
    <text evidence="1">The sequence shown here is derived from an EMBL/GenBank/DDBJ whole genome shotgun (WGS) entry which is preliminary data.</text>
</comment>
<organism evidence="1 2">
    <name type="scientific">Candidatus Methanoperedens nitratireducens</name>
    <dbReference type="NCBI Taxonomy" id="1392998"/>
    <lineage>
        <taxon>Archaea</taxon>
        <taxon>Methanobacteriati</taxon>
        <taxon>Methanobacteriota</taxon>
        <taxon>Stenosarchaea group</taxon>
        <taxon>Methanomicrobia</taxon>
        <taxon>Methanosarcinales</taxon>
        <taxon>ANME-2 cluster</taxon>
        <taxon>Candidatus Methanoperedentaceae</taxon>
        <taxon>Candidatus Methanoperedens</taxon>
    </lineage>
</organism>
<sequence length="48" mass="5546">MAFQRPVIKQKVNEVFLTADLKPVTAQERQTQPNKLDSNLISKMVRAY</sequence>
<dbReference type="EMBL" id="LKCM01000008">
    <property type="protein sequence ID" value="KPQ45352.1"/>
    <property type="molecule type" value="Genomic_DNA"/>
</dbReference>
<accession>A0A0P8CE79</accession>
<reference evidence="1 2" key="1">
    <citation type="submission" date="2015-09" db="EMBL/GenBank/DDBJ databases">
        <title>A metagenomics-based metabolic model of nitrate-dependent anaerobic oxidation of methane by Methanoperedens-like archaea.</title>
        <authorList>
            <person name="Arshad A."/>
            <person name="Speth D.R."/>
            <person name="De Graaf R.M."/>
            <person name="Op Den Camp H.J."/>
            <person name="Jetten M.S."/>
            <person name="Welte C.U."/>
        </authorList>
    </citation>
    <scope>NUCLEOTIDE SEQUENCE [LARGE SCALE GENOMIC DNA]</scope>
</reference>
<dbReference type="Proteomes" id="UP000050360">
    <property type="component" value="Unassembled WGS sequence"/>
</dbReference>